<dbReference type="EMBL" id="ADBJ01000025">
    <property type="protein sequence ID" value="EFA81760.1"/>
    <property type="molecule type" value="Genomic_DNA"/>
</dbReference>
<sequence>MDAHFIVRIEYFKLKKALTILMSLLDIGEIVASEVIVRRVPRFAINYADLQTLRIEEKLIILKGPFNGDFKGRKDAILLPHFIFHPHGPKEKYSLPAGYAISVVDKENDHLTYEATFITFLRNGTKIVDVGDIPKNLTKLYTDGWYECISRHGRHYIVADPKLVVSGSNISFQDRLSLVYMSFYYDLNHKSKYLNPAPRVCYRGLQIHHNLN</sequence>
<reference evidence="1 2" key="1">
    <citation type="journal article" date="2011" name="Genome Res.">
        <title>Phylogeny-wide analysis of social amoeba genomes highlights ancient origins for complex intercellular communication.</title>
        <authorList>
            <person name="Heidel A.J."/>
            <person name="Lawal H.M."/>
            <person name="Felder M."/>
            <person name="Schilde C."/>
            <person name="Helps N.R."/>
            <person name="Tunggal B."/>
            <person name="Rivero F."/>
            <person name="John U."/>
            <person name="Schleicher M."/>
            <person name="Eichinger L."/>
            <person name="Platzer M."/>
            <person name="Noegel A.A."/>
            <person name="Schaap P."/>
            <person name="Gloeckner G."/>
        </authorList>
    </citation>
    <scope>NUCLEOTIDE SEQUENCE [LARGE SCALE GENOMIC DNA]</scope>
    <source>
        <strain evidence="2">ATCC 26659 / Pp 5 / PN500</strain>
    </source>
</reference>
<organism evidence="1 2">
    <name type="scientific">Heterostelium pallidum (strain ATCC 26659 / Pp 5 / PN500)</name>
    <name type="common">Cellular slime mold</name>
    <name type="synonym">Polysphondylium pallidum</name>
    <dbReference type="NCBI Taxonomy" id="670386"/>
    <lineage>
        <taxon>Eukaryota</taxon>
        <taxon>Amoebozoa</taxon>
        <taxon>Evosea</taxon>
        <taxon>Eumycetozoa</taxon>
        <taxon>Dictyostelia</taxon>
        <taxon>Acytosteliales</taxon>
        <taxon>Acytosteliaceae</taxon>
        <taxon>Heterostelium</taxon>
    </lineage>
</organism>
<dbReference type="InParanoid" id="D3BB23"/>
<evidence type="ECO:0000313" key="2">
    <source>
        <dbReference type="Proteomes" id="UP000001396"/>
    </source>
</evidence>
<accession>D3BB23</accession>
<dbReference type="GeneID" id="31361239"/>
<dbReference type="RefSeq" id="XP_020433877.1">
    <property type="nucleotide sequence ID" value="XM_020576628.1"/>
</dbReference>
<protein>
    <submittedName>
        <fullName evidence="1">Uncharacterized protein</fullName>
    </submittedName>
</protein>
<dbReference type="AlphaFoldDB" id="D3BB23"/>
<evidence type="ECO:0000313" key="1">
    <source>
        <dbReference type="EMBL" id="EFA81760.1"/>
    </source>
</evidence>
<comment type="caution">
    <text evidence="1">The sequence shown here is derived from an EMBL/GenBank/DDBJ whole genome shotgun (WGS) entry which is preliminary data.</text>
</comment>
<dbReference type="Proteomes" id="UP000001396">
    <property type="component" value="Unassembled WGS sequence"/>
</dbReference>
<proteinExistence type="predicted"/>
<name>D3BB23_HETP5</name>
<keyword evidence="2" id="KW-1185">Reference proteome</keyword>
<gene>
    <name evidence="1" type="ORF">PPL_05755</name>
</gene>